<dbReference type="EC" id="3.-.-.-" evidence="3"/>
<evidence type="ECO:0000256" key="1">
    <source>
        <dbReference type="ARBA" id="ARBA00022801"/>
    </source>
</evidence>
<dbReference type="Pfam" id="PF00561">
    <property type="entry name" value="Abhydrolase_1"/>
    <property type="match status" value="1"/>
</dbReference>
<name>A0A160T6N5_9CHLR</name>
<dbReference type="InterPro" id="IPR000073">
    <property type="entry name" value="AB_hydrolase_1"/>
</dbReference>
<dbReference type="AlphaFoldDB" id="A0A160T6N5"/>
<dbReference type="OrthoDB" id="9773293at2"/>
<gene>
    <name evidence="3" type="primary">yfhM</name>
    <name evidence="3" type="ORF">CFX0092_A2807</name>
</gene>
<proteinExistence type="predicted"/>
<dbReference type="PANTHER" id="PTHR43329">
    <property type="entry name" value="EPOXIDE HYDROLASE"/>
    <property type="match status" value="1"/>
</dbReference>
<dbReference type="PRINTS" id="PR00412">
    <property type="entry name" value="EPOXHYDRLASE"/>
</dbReference>
<evidence type="ECO:0000313" key="3">
    <source>
        <dbReference type="EMBL" id="CUS04685.2"/>
    </source>
</evidence>
<reference evidence="3" key="1">
    <citation type="submission" date="2016-01" db="EMBL/GenBank/DDBJ databases">
        <authorList>
            <person name="Mcilroy J.S."/>
            <person name="Karst M S."/>
            <person name="Albertsen M."/>
        </authorList>
    </citation>
    <scope>NUCLEOTIDE SEQUENCE</scope>
    <source>
        <strain evidence="3">Cfx-K</strain>
    </source>
</reference>
<dbReference type="Proteomes" id="UP000215027">
    <property type="component" value="Chromosome I"/>
</dbReference>
<dbReference type="RefSeq" id="WP_095043988.1">
    <property type="nucleotide sequence ID" value="NZ_LN890655.1"/>
</dbReference>
<evidence type="ECO:0000313" key="4">
    <source>
        <dbReference type="Proteomes" id="UP000215027"/>
    </source>
</evidence>
<organism evidence="3 4">
    <name type="scientific">Candidatus Promineifilum breve</name>
    <dbReference type="NCBI Taxonomy" id="1806508"/>
    <lineage>
        <taxon>Bacteria</taxon>
        <taxon>Bacillati</taxon>
        <taxon>Chloroflexota</taxon>
        <taxon>Ardenticatenia</taxon>
        <taxon>Candidatus Promineifilales</taxon>
        <taxon>Candidatus Promineifilaceae</taxon>
        <taxon>Candidatus Promineifilum</taxon>
    </lineage>
</organism>
<keyword evidence="4" id="KW-1185">Reference proteome</keyword>
<keyword evidence="1 3" id="KW-0378">Hydrolase</keyword>
<dbReference type="SUPFAM" id="SSF53474">
    <property type="entry name" value="alpha/beta-Hydrolases"/>
    <property type="match status" value="1"/>
</dbReference>
<evidence type="ECO:0000259" key="2">
    <source>
        <dbReference type="Pfam" id="PF00561"/>
    </source>
</evidence>
<dbReference type="Gene3D" id="3.40.50.1820">
    <property type="entry name" value="alpha/beta hydrolase"/>
    <property type="match status" value="1"/>
</dbReference>
<protein>
    <submittedName>
        <fullName evidence="3">AB hydrolase superfamily protein YfhM</fullName>
        <ecNumber evidence="3">3.-.-.-</ecNumber>
    </submittedName>
</protein>
<dbReference type="KEGG" id="pbf:CFX0092_A2807"/>
<dbReference type="GO" id="GO:0016787">
    <property type="term" value="F:hydrolase activity"/>
    <property type="evidence" value="ECO:0007669"/>
    <property type="project" value="UniProtKB-KW"/>
</dbReference>
<accession>A0A160T6N5</accession>
<feature type="domain" description="AB hydrolase-1" evidence="2">
    <location>
        <begin position="27"/>
        <end position="272"/>
    </location>
</feature>
<dbReference type="EMBL" id="LN890655">
    <property type="protein sequence ID" value="CUS04685.2"/>
    <property type="molecule type" value="Genomic_DNA"/>
</dbReference>
<dbReference type="InterPro" id="IPR000639">
    <property type="entry name" value="Epox_hydrolase-like"/>
</dbReference>
<sequence>MYPLEHHFIKTNGLTLHTVMAGPADGPVVILLHGFPEFWYGWRSQFPALAAAGYRVWLPDQRGYNLSDKPRGAAAYTLDKLAADVIGLIDATGQERVYLAGHDWGAMVAWAVALLAPERLRHLAILNVPHPVVSRRHLMSDPRQMARSLYAFYFQLPWLPEMGLRAFNWRLLARTLRATSLPGTFTDEALAHYRRAWSQPGAMTAMLNWYRAVPRAAAQDWPPPQVHVPTTIIWGRQDFALRSVMAEESAALCAQGELIWLPDNTHWVQHEAADRVNAILLERFAAPA</sequence>
<dbReference type="PRINTS" id="PR00111">
    <property type="entry name" value="ABHYDROLASE"/>
</dbReference>
<dbReference type="InterPro" id="IPR029058">
    <property type="entry name" value="AB_hydrolase_fold"/>
</dbReference>